<dbReference type="SUPFAM" id="SSF56235">
    <property type="entry name" value="N-terminal nucleophile aminohydrolases (Ntn hydrolases)"/>
    <property type="match status" value="1"/>
</dbReference>
<dbReference type="EC" id="3.5.1.118" evidence="3"/>
<organism evidence="3 4">
    <name type="scientific">Leifsonia shinshuensis</name>
    <dbReference type="NCBI Taxonomy" id="150026"/>
    <lineage>
        <taxon>Bacteria</taxon>
        <taxon>Bacillati</taxon>
        <taxon>Actinomycetota</taxon>
        <taxon>Actinomycetes</taxon>
        <taxon>Micrococcales</taxon>
        <taxon>Microbacteriaceae</taxon>
        <taxon>Leifsonia</taxon>
    </lineage>
</organism>
<proteinExistence type="predicted"/>
<evidence type="ECO:0000313" key="4">
    <source>
        <dbReference type="Proteomes" id="UP000578352"/>
    </source>
</evidence>
<dbReference type="Pfam" id="PF13230">
    <property type="entry name" value="GATase_4"/>
    <property type="match status" value="1"/>
</dbReference>
<dbReference type="InterPro" id="IPR052373">
    <property type="entry name" value="Gamma-glu_amide_hydrolase"/>
</dbReference>
<dbReference type="AlphaFoldDB" id="A0A853CUR5"/>
<accession>A0A853CUR5</accession>
<dbReference type="PROSITE" id="PS51278">
    <property type="entry name" value="GATASE_TYPE_2"/>
    <property type="match status" value="1"/>
</dbReference>
<gene>
    <name evidence="3" type="ORF">HNR13_002429</name>
</gene>
<dbReference type="Gene3D" id="3.60.20.10">
    <property type="entry name" value="Glutamine Phosphoribosylpyrophosphate, subunit 1, domain 1"/>
    <property type="match status" value="1"/>
</dbReference>
<dbReference type="InterPro" id="IPR017932">
    <property type="entry name" value="GATase_2_dom"/>
</dbReference>
<reference evidence="3 4" key="1">
    <citation type="submission" date="2020-07" db="EMBL/GenBank/DDBJ databases">
        <title>Sequencing the genomes of 1000 actinobacteria strains.</title>
        <authorList>
            <person name="Klenk H.-P."/>
        </authorList>
    </citation>
    <scope>NUCLEOTIDE SEQUENCE [LARGE SCALE GENOMIC DNA]</scope>
    <source>
        <strain evidence="3 4">DSM 15165</strain>
    </source>
</reference>
<dbReference type="CDD" id="cd01908">
    <property type="entry name" value="YafJ"/>
    <property type="match status" value="1"/>
</dbReference>
<dbReference type="GO" id="GO:0016740">
    <property type="term" value="F:transferase activity"/>
    <property type="evidence" value="ECO:0007669"/>
    <property type="project" value="UniProtKB-KW"/>
</dbReference>
<name>A0A853CUR5_9MICO</name>
<keyword evidence="3" id="KW-0378">Hydrolase</keyword>
<keyword evidence="3" id="KW-0808">Transferase</keyword>
<keyword evidence="1 3" id="KW-0315">Glutamine amidotransferase</keyword>
<evidence type="ECO:0000256" key="1">
    <source>
        <dbReference type="ARBA" id="ARBA00022962"/>
    </source>
</evidence>
<protein>
    <submittedName>
        <fullName evidence="3">Glutamine amidotransferase</fullName>
        <ecNumber evidence="3">3.5.1.118</ecNumber>
    </submittedName>
</protein>
<dbReference type="PANTHER" id="PTHR43187:SF1">
    <property type="entry name" value="GLUTAMINE AMIDOTRANSFERASE DUG3-RELATED"/>
    <property type="match status" value="1"/>
</dbReference>
<evidence type="ECO:0000313" key="3">
    <source>
        <dbReference type="EMBL" id="NYJ24142.1"/>
    </source>
</evidence>
<dbReference type="InterPro" id="IPR029055">
    <property type="entry name" value="Ntn_hydrolases_N"/>
</dbReference>
<dbReference type="RefSeq" id="WP_179606073.1">
    <property type="nucleotide sequence ID" value="NZ_BAABEH010000001.1"/>
</dbReference>
<comment type="caution">
    <text evidence="3">The sequence shown here is derived from an EMBL/GenBank/DDBJ whole genome shotgun (WGS) entry which is preliminary data.</text>
</comment>
<evidence type="ECO:0000259" key="2">
    <source>
        <dbReference type="PROSITE" id="PS51278"/>
    </source>
</evidence>
<sequence>MCRWLAYSGEALKPAELILDAQHSLVAQSLNSPLGAETVNGDGFGFGWYPEGTKAGSTPALFHSTEPAWNDENLRELTNSILSPLFFGHVRAAGGPPIQQTNCHPFRYENWMFMHNGFLDGFAKMKRDLTFSVDESLYPLIHGTTDSEVMFYLALTLGLQDDPIGAMTKTVQRIEEVGESKGIRFPMQGTIALSDGATLWAFRYSTSGRSRSLYHSVAIPELREMYPDAARLEVFGDKAKVVVSEPLNDIPGAFVEVAESTVAILTDAGYHHEPFMARADD</sequence>
<dbReference type="EMBL" id="JACCFL010000001">
    <property type="protein sequence ID" value="NYJ24142.1"/>
    <property type="molecule type" value="Genomic_DNA"/>
</dbReference>
<dbReference type="Proteomes" id="UP000578352">
    <property type="component" value="Unassembled WGS sequence"/>
</dbReference>
<dbReference type="PANTHER" id="PTHR43187">
    <property type="entry name" value="GLUTAMINE AMIDOTRANSFERASE DUG3-RELATED"/>
    <property type="match status" value="1"/>
</dbReference>
<feature type="domain" description="Glutamine amidotransferase type-2" evidence="2">
    <location>
        <begin position="2"/>
        <end position="281"/>
    </location>
</feature>
<dbReference type="InterPro" id="IPR026869">
    <property type="entry name" value="EgtC-like"/>
</dbReference>
<dbReference type="GO" id="GO:0016787">
    <property type="term" value="F:hydrolase activity"/>
    <property type="evidence" value="ECO:0007669"/>
    <property type="project" value="UniProtKB-KW"/>
</dbReference>